<organism evidence="2">
    <name type="scientific">marine sediment metagenome</name>
    <dbReference type="NCBI Taxonomy" id="412755"/>
    <lineage>
        <taxon>unclassified sequences</taxon>
        <taxon>metagenomes</taxon>
        <taxon>ecological metagenomes</taxon>
    </lineage>
</organism>
<keyword evidence="1" id="KW-0472">Membrane</keyword>
<sequence length="356" mass="41866">MTLGLNQCPSTILKRSVKKFAFKFSVLIGSLLGFPLLGIVLAGLPVFRYFEFPPEKLYVHPAPFSWLFFTICALFIFAVLFPLIVAAVFNIRNFKVDHPTHFPFPWWGWLGLSTGTLFWMLAWSRFSWFSKFQPHTFIPLWFSFILIVNGLCYRQNGHCMMKDRPRFFLLLFPLSAGFWWFFEYLNRFVQNWYYLGVHHSPWEYFGYATLSFSTVLPAVLGTRDWFINAPWIKRGFGEFVPIRCVHRRILAVFALVVSAVGLAGVGVWPNYLFPLLWLSSLLIIVSLQELQGENHILSNIYYGDWRQVISSALAAIFCGWFWEMWNYYSLAKWEYRVPFVHRFQIFEMPLLGYAGY</sequence>
<name>A0A0F9DHW3_9ZZZZ</name>
<proteinExistence type="predicted"/>
<gene>
    <name evidence="2" type="ORF">LCGC14_2197350</name>
</gene>
<accession>A0A0F9DHW3</accession>
<protein>
    <submittedName>
        <fullName evidence="2">Uncharacterized protein</fullName>
    </submittedName>
</protein>
<feature type="transmembrane region" description="Helical" evidence="1">
    <location>
        <begin position="20"/>
        <end position="44"/>
    </location>
</feature>
<feature type="transmembrane region" description="Helical" evidence="1">
    <location>
        <begin position="136"/>
        <end position="153"/>
    </location>
</feature>
<feature type="transmembrane region" description="Helical" evidence="1">
    <location>
        <begin position="64"/>
        <end position="92"/>
    </location>
</feature>
<feature type="non-terminal residue" evidence="2">
    <location>
        <position position="356"/>
    </location>
</feature>
<dbReference type="AlphaFoldDB" id="A0A0F9DHW3"/>
<comment type="caution">
    <text evidence="2">The sequence shown here is derived from an EMBL/GenBank/DDBJ whole genome shotgun (WGS) entry which is preliminary data.</text>
</comment>
<dbReference type="EMBL" id="LAZR01028881">
    <property type="protein sequence ID" value="KKL61234.1"/>
    <property type="molecule type" value="Genomic_DNA"/>
</dbReference>
<keyword evidence="1" id="KW-0812">Transmembrane</keyword>
<feature type="transmembrane region" description="Helical" evidence="1">
    <location>
        <begin position="308"/>
        <end position="328"/>
    </location>
</feature>
<feature type="transmembrane region" description="Helical" evidence="1">
    <location>
        <begin position="204"/>
        <end position="226"/>
    </location>
</feature>
<evidence type="ECO:0000256" key="1">
    <source>
        <dbReference type="SAM" id="Phobius"/>
    </source>
</evidence>
<feature type="transmembrane region" description="Helical" evidence="1">
    <location>
        <begin position="165"/>
        <end position="182"/>
    </location>
</feature>
<feature type="transmembrane region" description="Helical" evidence="1">
    <location>
        <begin position="247"/>
        <end position="265"/>
    </location>
</feature>
<evidence type="ECO:0000313" key="2">
    <source>
        <dbReference type="EMBL" id="KKL61234.1"/>
    </source>
</evidence>
<reference evidence="2" key="1">
    <citation type="journal article" date="2015" name="Nature">
        <title>Complex archaea that bridge the gap between prokaryotes and eukaryotes.</title>
        <authorList>
            <person name="Spang A."/>
            <person name="Saw J.H."/>
            <person name="Jorgensen S.L."/>
            <person name="Zaremba-Niedzwiedzka K."/>
            <person name="Martijn J."/>
            <person name="Lind A.E."/>
            <person name="van Eijk R."/>
            <person name="Schleper C."/>
            <person name="Guy L."/>
            <person name="Ettema T.J."/>
        </authorList>
    </citation>
    <scope>NUCLEOTIDE SEQUENCE</scope>
</reference>
<keyword evidence="1" id="KW-1133">Transmembrane helix</keyword>
<feature type="transmembrane region" description="Helical" evidence="1">
    <location>
        <begin position="104"/>
        <end position="124"/>
    </location>
</feature>